<keyword evidence="3" id="KW-0238">DNA-binding</keyword>
<dbReference type="InterPro" id="IPR038488">
    <property type="entry name" value="Integrase_DNA-bd_sf"/>
</dbReference>
<dbReference type="Gene3D" id="1.10.150.130">
    <property type="match status" value="1"/>
</dbReference>
<dbReference type="CDD" id="cd00796">
    <property type="entry name" value="INT_Rci_Hp1_C"/>
    <property type="match status" value="1"/>
</dbReference>
<proteinExistence type="inferred from homology"/>
<dbReference type="Pfam" id="PF00589">
    <property type="entry name" value="Phage_integrase"/>
    <property type="match status" value="1"/>
</dbReference>
<evidence type="ECO:0000259" key="5">
    <source>
        <dbReference type="PROSITE" id="PS51898"/>
    </source>
</evidence>
<dbReference type="EMBL" id="UIHC01000032">
    <property type="protein sequence ID" value="SUZ32955.1"/>
    <property type="molecule type" value="Genomic_DNA"/>
</dbReference>
<evidence type="ECO:0000313" key="6">
    <source>
        <dbReference type="EMBL" id="SUZ32955.1"/>
    </source>
</evidence>
<dbReference type="Gene3D" id="1.10.443.10">
    <property type="entry name" value="Intergrase catalytic core"/>
    <property type="match status" value="1"/>
</dbReference>
<dbReference type="InterPro" id="IPR002104">
    <property type="entry name" value="Integrase_catalytic"/>
</dbReference>
<dbReference type="InterPro" id="IPR010998">
    <property type="entry name" value="Integrase_recombinase_N"/>
</dbReference>
<name>A0A3B0MAK2_9RHOB</name>
<dbReference type="Pfam" id="PF13356">
    <property type="entry name" value="Arm-DNA-bind_3"/>
    <property type="match status" value="1"/>
</dbReference>
<dbReference type="GO" id="GO:0003677">
    <property type="term" value="F:DNA binding"/>
    <property type="evidence" value="ECO:0007669"/>
    <property type="project" value="UniProtKB-KW"/>
</dbReference>
<evidence type="ECO:0000256" key="1">
    <source>
        <dbReference type="ARBA" id="ARBA00008857"/>
    </source>
</evidence>
<accession>A0A3B0MAK2</accession>
<evidence type="ECO:0000256" key="4">
    <source>
        <dbReference type="ARBA" id="ARBA00023172"/>
    </source>
</evidence>
<sequence length="412" mass="46280">MSGQIIPLDSLSRADTARTQRKSVRIKDQLVRDLDPPAKGNRIVYDDKISGFGVRITAAGKRSFILNYYFKGRERRITIGAYPEWTVLAARKRAEEYRLKIANGIDPLEEKQSAYAAPTMRELFKRYDEEYLPRLAPRTAADIRSMFAKIILPRLGAKKVSDVTFTDCEALHRFVSQDRPVRANRVHEVLRRSFNLAIRWGWVADNPAARVERNTEHKRARYLTQDEIGRLLDALDAHPQRTSCAAIKFMLLTGCRRGEALGARWDQFDPALRVWVKPAATTKQRREHRVPLSSIASGVLQERQAMLDALPQDNPLRLSGFVFAGDEGRALVDVKRTWAAVSKAAGLGATRMHDLRHTFASIAVSQGQSLPVIGAMLGHTQPQTTARYAHLFDDSLLNAAEMVGASISKRPS</sequence>
<dbReference type="Proteomes" id="UP000272908">
    <property type="component" value="Unassembled WGS sequence"/>
</dbReference>
<keyword evidence="2" id="KW-0229">DNA integration</keyword>
<feature type="domain" description="Tyr recombinase" evidence="5">
    <location>
        <begin position="218"/>
        <end position="401"/>
    </location>
</feature>
<dbReference type="InterPro" id="IPR025166">
    <property type="entry name" value="Integrase_DNA_bind_dom"/>
</dbReference>
<dbReference type="GO" id="GO:0015074">
    <property type="term" value="P:DNA integration"/>
    <property type="evidence" value="ECO:0007669"/>
    <property type="project" value="UniProtKB-KW"/>
</dbReference>
<dbReference type="InterPro" id="IPR053876">
    <property type="entry name" value="Phage_int_M"/>
</dbReference>
<dbReference type="SUPFAM" id="SSF56349">
    <property type="entry name" value="DNA breaking-rejoining enzymes"/>
    <property type="match status" value="1"/>
</dbReference>
<dbReference type="OrthoDB" id="6388170at2"/>
<gene>
    <name evidence="6" type="primary">intS</name>
    <name evidence="6" type="ORF">ROE7235_02721</name>
</gene>
<comment type="similarity">
    <text evidence="1">Belongs to the 'phage' integrase family.</text>
</comment>
<dbReference type="Pfam" id="PF22022">
    <property type="entry name" value="Phage_int_M"/>
    <property type="match status" value="1"/>
</dbReference>
<protein>
    <submittedName>
        <fullName evidence="6">Prophage integrase IntS</fullName>
    </submittedName>
</protein>
<dbReference type="AlphaFoldDB" id="A0A3B0MAK2"/>
<dbReference type="PANTHER" id="PTHR30629">
    <property type="entry name" value="PROPHAGE INTEGRASE"/>
    <property type="match status" value="1"/>
</dbReference>
<organism evidence="6 7">
    <name type="scientific">Roseinatronobacter ekhonensis</name>
    <dbReference type="NCBI Taxonomy" id="254356"/>
    <lineage>
        <taxon>Bacteria</taxon>
        <taxon>Pseudomonadati</taxon>
        <taxon>Pseudomonadota</taxon>
        <taxon>Alphaproteobacteria</taxon>
        <taxon>Rhodobacterales</taxon>
        <taxon>Paracoccaceae</taxon>
        <taxon>Roseinatronobacter</taxon>
    </lineage>
</organism>
<dbReference type="Gene3D" id="3.30.160.390">
    <property type="entry name" value="Integrase, DNA-binding domain"/>
    <property type="match status" value="1"/>
</dbReference>
<keyword evidence="7" id="KW-1185">Reference proteome</keyword>
<dbReference type="RefSeq" id="WP_121096040.1">
    <property type="nucleotide sequence ID" value="NZ_UIHC01000032.1"/>
</dbReference>
<reference evidence="7" key="1">
    <citation type="submission" date="2018-08" db="EMBL/GenBank/DDBJ databases">
        <authorList>
            <person name="Rodrigo-Torres L."/>
            <person name="Arahal R. D."/>
            <person name="Lucena T."/>
        </authorList>
    </citation>
    <scope>NUCLEOTIDE SEQUENCE [LARGE SCALE GENOMIC DNA]</scope>
    <source>
        <strain evidence="7">CECT 7235</strain>
    </source>
</reference>
<dbReference type="InterPro" id="IPR050808">
    <property type="entry name" value="Phage_Integrase"/>
</dbReference>
<dbReference type="InterPro" id="IPR013762">
    <property type="entry name" value="Integrase-like_cat_sf"/>
</dbReference>
<keyword evidence="4" id="KW-0233">DNA recombination</keyword>
<dbReference type="GO" id="GO:0006310">
    <property type="term" value="P:DNA recombination"/>
    <property type="evidence" value="ECO:0007669"/>
    <property type="project" value="UniProtKB-KW"/>
</dbReference>
<dbReference type="PANTHER" id="PTHR30629:SF2">
    <property type="entry name" value="PROPHAGE INTEGRASE INTS-RELATED"/>
    <property type="match status" value="1"/>
</dbReference>
<evidence type="ECO:0000256" key="2">
    <source>
        <dbReference type="ARBA" id="ARBA00022908"/>
    </source>
</evidence>
<dbReference type="PROSITE" id="PS51898">
    <property type="entry name" value="TYR_RECOMBINASE"/>
    <property type="match status" value="1"/>
</dbReference>
<evidence type="ECO:0000256" key="3">
    <source>
        <dbReference type="ARBA" id="ARBA00023125"/>
    </source>
</evidence>
<evidence type="ECO:0000313" key="7">
    <source>
        <dbReference type="Proteomes" id="UP000272908"/>
    </source>
</evidence>
<dbReference type="InterPro" id="IPR011010">
    <property type="entry name" value="DNA_brk_join_enz"/>
</dbReference>